<accession>A0A6H1U1C8</accession>
<sequence length="106" mass="11882">MNGRSFLPGLTRILFVLVFIVVTYALGDRSKIDRRVSLLKILALQLKLLRILPGNRDANHRENFPVGAMAAIGRSMAFGNRSQDRVSGENPRSNRLSPRLPTLKLQ</sequence>
<evidence type="ECO:0000256" key="2">
    <source>
        <dbReference type="SAM" id="Phobius"/>
    </source>
</evidence>
<feature type="transmembrane region" description="Helical" evidence="2">
    <location>
        <begin position="6"/>
        <end position="27"/>
    </location>
</feature>
<gene>
    <name evidence="3" type="ORF">HCG48_17745</name>
</gene>
<dbReference type="AlphaFoldDB" id="A0A6H1U1C8"/>
<reference evidence="3 4" key="1">
    <citation type="submission" date="2020-04" db="EMBL/GenBank/DDBJ databases">
        <authorList>
            <person name="Basu S."/>
            <person name="Maruthanayagam V."/>
            <person name="Chakraborty S."/>
            <person name="Pramanik A."/>
            <person name="Mukherjee J."/>
            <person name="Brink B."/>
        </authorList>
    </citation>
    <scope>NUCLEOTIDE SEQUENCE [LARGE SCALE GENOMIC DNA]</scope>
    <source>
        <strain evidence="3 4">AP17</strain>
    </source>
</reference>
<dbReference type="KEGG" id="oxy:HCG48_17745"/>
<protein>
    <submittedName>
        <fullName evidence="3">Uncharacterized protein</fullName>
    </submittedName>
</protein>
<keyword evidence="4" id="KW-1185">Reference proteome</keyword>
<dbReference type="EMBL" id="CP051167">
    <property type="protein sequence ID" value="QIZ72187.1"/>
    <property type="molecule type" value="Genomic_DNA"/>
</dbReference>
<name>A0A6H1U1C8_9CYAN</name>
<evidence type="ECO:0000313" key="3">
    <source>
        <dbReference type="EMBL" id="QIZ72187.1"/>
    </source>
</evidence>
<organism evidence="3 4">
    <name type="scientific">Oxynema aestuarii AP17</name>
    <dbReference type="NCBI Taxonomy" id="2064643"/>
    <lineage>
        <taxon>Bacteria</taxon>
        <taxon>Bacillati</taxon>
        <taxon>Cyanobacteriota</taxon>
        <taxon>Cyanophyceae</taxon>
        <taxon>Oscillatoriophycideae</taxon>
        <taxon>Oscillatoriales</taxon>
        <taxon>Oscillatoriaceae</taxon>
        <taxon>Oxynema</taxon>
        <taxon>Oxynema aestuarii</taxon>
    </lineage>
</organism>
<keyword evidence="2" id="KW-1133">Transmembrane helix</keyword>
<evidence type="ECO:0000313" key="4">
    <source>
        <dbReference type="Proteomes" id="UP000500857"/>
    </source>
</evidence>
<keyword evidence="2" id="KW-0812">Transmembrane</keyword>
<evidence type="ECO:0000256" key="1">
    <source>
        <dbReference type="SAM" id="MobiDB-lite"/>
    </source>
</evidence>
<dbReference type="Proteomes" id="UP000500857">
    <property type="component" value="Chromosome"/>
</dbReference>
<keyword evidence="2" id="KW-0472">Membrane</keyword>
<feature type="region of interest" description="Disordered" evidence="1">
    <location>
        <begin position="81"/>
        <end position="106"/>
    </location>
</feature>
<dbReference type="RefSeq" id="WP_168570337.1">
    <property type="nucleotide sequence ID" value="NZ_CP051167.1"/>
</dbReference>
<proteinExistence type="predicted"/>